<dbReference type="Proteomes" id="UP001154282">
    <property type="component" value="Unassembled WGS sequence"/>
</dbReference>
<dbReference type="GO" id="GO:0016746">
    <property type="term" value="F:acyltransferase activity"/>
    <property type="evidence" value="ECO:0007669"/>
    <property type="project" value="UniProtKB-KW"/>
</dbReference>
<feature type="transmembrane region" description="Helical" evidence="7">
    <location>
        <begin position="357"/>
        <end position="378"/>
    </location>
</feature>
<protein>
    <submittedName>
        <fullName evidence="8">Uncharacterized protein</fullName>
    </submittedName>
</protein>
<feature type="transmembrane region" description="Helical" evidence="7">
    <location>
        <begin position="12"/>
        <end position="34"/>
    </location>
</feature>
<feature type="transmembrane region" description="Helical" evidence="7">
    <location>
        <begin position="390"/>
        <end position="414"/>
    </location>
</feature>
<evidence type="ECO:0000256" key="1">
    <source>
        <dbReference type="ARBA" id="ARBA00004141"/>
    </source>
</evidence>
<dbReference type="GO" id="GO:0030258">
    <property type="term" value="P:lipid modification"/>
    <property type="evidence" value="ECO:0007669"/>
    <property type="project" value="TreeGrafter"/>
</dbReference>
<evidence type="ECO:0000313" key="8">
    <source>
        <dbReference type="EMBL" id="CAI0414311.1"/>
    </source>
</evidence>
<dbReference type="GO" id="GO:0005783">
    <property type="term" value="C:endoplasmic reticulum"/>
    <property type="evidence" value="ECO:0007669"/>
    <property type="project" value="TreeGrafter"/>
</dbReference>
<keyword evidence="3 7" id="KW-0812">Transmembrane</keyword>
<accession>A0AAV0K0D4</accession>
<evidence type="ECO:0000256" key="7">
    <source>
        <dbReference type="SAM" id="Phobius"/>
    </source>
</evidence>
<evidence type="ECO:0000256" key="3">
    <source>
        <dbReference type="ARBA" id="ARBA00022692"/>
    </source>
</evidence>
<keyword evidence="6" id="KW-0012">Acyltransferase</keyword>
<evidence type="ECO:0000256" key="6">
    <source>
        <dbReference type="ARBA" id="ARBA00023315"/>
    </source>
</evidence>
<dbReference type="InterPro" id="IPR049941">
    <property type="entry name" value="LPLAT_7/PORCN-like"/>
</dbReference>
<comment type="subcellular location">
    <subcellularLocation>
        <location evidence="1">Membrane</location>
        <topology evidence="1">Multi-pass membrane protein</topology>
    </subcellularLocation>
</comment>
<evidence type="ECO:0000256" key="2">
    <source>
        <dbReference type="ARBA" id="ARBA00022679"/>
    </source>
</evidence>
<dbReference type="PANTHER" id="PTHR13906">
    <property type="entry name" value="PORCUPINE"/>
    <property type="match status" value="1"/>
</dbReference>
<evidence type="ECO:0000313" key="9">
    <source>
        <dbReference type="Proteomes" id="UP001154282"/>
    </source>
</evidence>
<dbReference type="GO" id="GO:0008654">
    <property type="term" value="P:phospholipid biosynthetic process"/>
    <property type="evidence" value="ECO:0007669"/>
    <property type="project" value="TreeGrafter"/>
</dbReference>
<dbReference type="InterPro" id="IPR004299">
    <property type="entry name" value="MBOAT_fam"/>
</dbReference>
<feature type="transmembrane region" description="Helical" evidence="7">
    <location>
        <begin position="118"/>
        <end position="137"/>
    </location>
</feature>
<organism evidence="8 9">
    <name type="scientific">Linum tenue</name>
    <dbReference type="NCBI Taxonomy" id="586396"/>
    <lineage>
        <taxon>Eukaryota</taxon>
        <taxon>Viridiplantae</taxon>
        <taxon>Streptophyta</taxon>
        <taxon>Embryophyta</taxon>
        <taxon>Tracheophyta</taxon>
        <taxon>Spermatophyta</taxon>
        <taxon>Magnoliopsida</taxon>
        <taxon>eudicotyledons</taxon>
        <taxon>Gunneridae</taxon>
        <taxon>Pentapetalae</taxon>
        <taxon>rosids</taxon>
        <taxon>fabids</taxon>
        <taxon>Malpighiales</taxon>
        <taxon>Linaceae</taxon>
        <taxon>Linum</taxon>
    </lineage>
</organism>
<feature type="transmembrane region" description="Helical" evidence="7">
    <location>
        <begin position="46"/>
        <end position="74"/>
    </location>
</feature>
<dbReference type="GO" id="GO:0016020">
    <property type="term" value="C:membrane"/>
    <property type="evidence" value="ECO:0007669"/>
    <property type="project" value="UniProtKB-SubCell"/>
</dbReference>
<dbReference type="Pfam" id="PF03062">
    <property type="entry name" value="MBOAT"/>
    <property type="match status" value="1"/>
</dbReference>
<feature type="transmembrane region" description="Helical" evidence="7">
    <location>
        <begin position="260"/>
        <end position="281"/>
    </location>
</feature>
<keyword evidence="4 7" id="KW-1133">Transmembrane helix</keyword>
<feature type="transmembrane region" description="Helical" evidence="7">
    <location>
        <begin position="426"/>
        <end position="444"/>
    </location>
</feature>
<keyword evidence="2" id="KW-0808">Transferase</keyword>
<feature type="transmembrane region" description="Helical" evidence="7">
    <location>
        <begin position="161"/>
        <end position="180"/>
    </location>
</feature>
<reference evidence="8" key="1">
    <citation type="submission" date="2022-08" db="EMBL/GenBank/DDBJ databases">
        <authorList>
            <person name="Gutierrez-Valencia J."/>
        </authorList>
    </citation>
    <scope>NUCLEOTIDE SEQUENCE</scope>
</reference>
<keyword evidence="5 7" id="KW-0472">Membrane</keyword>
<sequence length="458" mass="51544">MDLDMQSMAATIGVSVPVLRFLLCFAATIPVSFFHRVVPGSLPKHIYAALSGAILSYLSFGFSSNLHFLVPMLLGYAAMALSRAHCGIITFVMGFGYLIGCHVYYMSGDAWKEGGIDATGALMVLTLKVISCAMNYNDGILKEDDLREAQKKNRLVKMPSLIEYFGYCLCCGTHFAGPVYEMKDYIEWTERKGIWAGPWPSPFLATLRAIIQAGICMGLYLYLVPYHPLSRFTDSVYQEWGFWRRLSYQYMSGFTARWKYYFIWSISEASMVISGLGFSGWTDSSPPKPRWDHAINVDVLGVEFAKSSVVLPLVWNIQVSTWLRHYVYDRLIQKGKKPGFFQLLATQTTSAVWHGLYPGYLIFFVQSALMIAGSRVIYRWEQASKGLIKKIFTLTNFAYTILVLNYSCVGFMVLSLHETLAAYGSVYYVGTIIPIALILLGSVIKPARPARSKPKKEE</sequence>
<comment type="caution">
    <text evidence="8">The sequence shown here is derived from an EMBL/GenBank/DDBJ whole genome shotgun (WGS) entry which is preliminary data.</text>
</comment>
<feature type="transmembrane region" description="Helical" evidence="7">
    <location>
        <begin position="200"/>
        <end position="223"/>
    </location>
</feature>
<evidence type="ECO:0000256" key="4">
    <source>
        <dbReference type="ARBA" id="ARBA00022989"/>
    </source>
</evidence>
<evidence type="ECO:0000256" key="5">
    <source>
        <dbReference type="ARBA" id="ARBA00023136"/>
    </source>
</evidence>
<dbReference type="AlphaFoldDB" id="A0AAV0K0D4"/>
<dbReference type="PANTHER" id="PTHR13906:SF4">
    <property type="entry name" value="LYSOPHOSPHOLIPID ACYLTRANSFERASE 6"/>
    <property type="match status" value="1"/>
</dbReference>
<name>A0AAV0K0D4_9ROSI</name>
<feature type="transmembrane region" description="Helical" evidence="7">
    <location>
        <begin position="86"/>
        <end position="106"/>
    </location>
</feature>
<keyword evidence="9" id="KW-1185">Reference proteome</keyword>
<gene>
    <name evidence="8" type="ORF">LITE_LOCUS16245</name>
</gene>
<dbReference type="GO" id="GO:0019432">
    <property type="term" value="P:triglyceride biosynthetic process"/>
    <property type="evidence" value="ECO:0007669"/>
    <property type="project" value="TreeGrafter"/>
</dbReference>
<dbReference type="EMBL" id="CAMGYJ010000005">
    <property type="protein sequence ID" value="CAI0414311.1"/>
    <property type="molecule type" value="Genomic_DNA"/>
</dbReference>
<proteinExistence type="predicted"/>